<evidence type="ECO:0000259" key="1">
    <source>
        <dbReference type="Pfam" id="PF16087"/>
    </source>
</evidence>
<evidence type="ECO:0000313" key="3">
    <source>
        <dbReference type="Proteomes" id="UP001153954"/>
    </source>
</evidence>
<keyword evidence="3" id="KW-1185">Reference proteome</keyword>
<comment type="caution">
    <text evidence="2">The sequence shown here is derived from an EMBL/GenBank/DDBJ whole genome shotgun (WGS) entry which is preliminary data.</text>
</comment>
<gene>
    <name evidence="2" type="ORF">EEDITHA_LOCUS4770</name>
</gene>
<accession>A0AAU9TSZ6</accession>
<dbReference type="Pfam" id="PF16087">
    <property type="entry name" value="DUF4817"/>
    <property type="match status" value="1"/>
</dbReference>
<sequence length="96" mass="11376">MSQWSSEHRAFAVETFFKSNDSYEIARRHFCSKFGIRRIRDGPSVNLIRSWLQRFRATTSAMNVLRPGRSRSSRTPENIELFESSVTLCWHVTWYT</sequence>
<organism evidence="2 3">
    <name type="scientific">Euphydryas editha</name>
    <name type="common">Edith's checkerspot</name>
    <dbReference type="NCBI Taxonomy" id="104508"/>
    <lineage>
        <taxon>Eukaryota</taxon>
        <taxon>Metazoa</taxon>
        <taxon>Ecdysozoa</taxon>
        <taxon>Arthropoda</taxon>
        <taxon>Hexapoda</taxon>
        <taxon>Insecta</taxon>
        <taxon>Pterygota</taxon>
        <taxon>Neoptera</taxon>
        <taxon>Endopterygota</taxon>
        <taxon>Lepidoptera</taxon>
        <taxon>Glossata</taxon>
        <taxon>Ditrysia</taxon>
        <taxon>Papilionoidea</taxon>
        <taxon>Nymphalidae</taxon>
        <taxon>Nymphalinae</taxon>
        <taxon>Euphydryas</taxon>
    </lineage>
</organism>
<dbReference type="EMBL" id="CAKOGL010000007">
    <property type="protein sequence ID" value="CAH2088627.1"/>
    <property type="molecule type" value="Genomic_DNA"/>
</dbReference>
<dbReference type="AlphaFoldDB" id="A0AAU9TSZ6"/>
<protein>
    <recommendedName>
        <fullName evidence="1">DUF4817 domain-containing protein</fullName>
    </recommendedName>
</protein>
<feature type="domain" description="DUF4817" evidence="1">
    <location>
        <begin position="5"/>
        <end position="58"/>
    </location>
</feature>
<dbReference type="InterPro" id="IPR032135">
    <property type="entry name" value="DUF4817"/>
</dbReference>
<dbReference type="Proteomes" id="UP001153954">
    <property type="component" value="Unassembled WGS sequence"/>
</dbReference>
<evidence type="ECO:0000313" key="2">
    <source>
        <dbReference type="EMBL" id="CAH2088627.1"/>
    </source>
</evidence>
<name>A0AAU9TSZ6_EUPED</name>
<reference evidence="2" key="1">
    <citation type="submission" date="2022-03" db="EMBL/GenBank/DDBJ databases">
        <authorList>
            <person name="Tunstrom K."/>
        </authorList>
    </citation>
    <scope>NUCLEOTIDE SEQUENCE</scope>
</reference>
<proteinExistence type="predicted"/>